<reference evidence="5" key="1">
    <citation type="journal article" date="2021" name="PeerJ">
        <title>Extensive microbial diversity within the chicken gut microbiome revealed by metagenomics and culture.</title>
        <authorList>
            <person name="Gilroy R."/>
            <person name="Ravi A."/>
            <person name="Getino M."/>
            <person name="Pursley I."/>
            <person name="Horton D.L."/>
            <person name="Alikhan N.F."/>
            <person name="Baker D."/>
            <person name="Gharbi K."/>
            <person name="Hall N."/>
            <person name="Watson M."/>
            <person name="Adriaenssens E.M."/>
            <person name="Foster-Nyarko E."/>
            <person name="Jarju S."/>
            <person name="Secka A."/>
            <person name="Antonio M."/>
            <person name="Oren A."/>
            <person name="Chaudhuri R.R."/>
            <person name="La Ragione R."/>
            <person name="Hildebrand F."/>
            <person name="Pallen M.J."/>
        </authorList>
    </citation>
    <scope>NUCLEOTIDE SEQUENCE</scope>
    <source>
        <strain evidence="5">378</strain>
    </source>
</reference>
<sequence length="202" mass="22190">MSIWRHGVLGAVCGAMLLGATTLTNAALAAAPQNTAVVYYTLLHNRLEGDENGVGKTQRVAMAVAEQTGSTLKEIKNTTKYPATYGETIDIASDELDNEVKLPMAAPVDVTAYQEIYVGMPCWWSSYPRVFATWFESQDFSGKTIYVFVTDGGSRYGRIIQDMQEALPDSKVVPFFEINDSTLDDLTDEELSQEVKEALDAI</sequence>
<keyword evidence="3" id="KW-0732">Signal</keyword>
<dbReference type="AlphaFoldDB" id="A0A948TFE0"/>
<reference evidence="5" key="2">
    <citation type="submission" date="2021-04" db="EMBL/GenBank/DDBJ databases">
        <authorList>
            <person name="Gilroy R."/>
        </authorList>
    </citation>
    <scope>NUCLEOTIDE SEQUENCE</scope>
    <source>
        <strain evidence="5">378</strain>
    </source>
</reference>
<dbReference type="InterPro" id="IPR008254">
    <property type="entry name" value="Flavodoxin/NO_synth"/>
</dbReference>
<feature type="chain" id="PRO_5037324790" description="Flavodoxin-like domain-containing protein" evidence="3">
    <location>
        <begin position="27"/>
        <end position="202"/>
    </location>
</feature>
<dbReference type="Gene3D" id="3.40.50.360">
    <property type="match status" value="1"/>
</dbReference>
<dbReference type="Pfam" id="PF12682">
    <property type="entry name" value="Flavodoxin_4"/>
    <property type="match status" value="1"/>
</dbReference>
<organism evidence="5 6">
    <name type="scientific">Candidatus Anaerobiospirillum pullicola</name>
    <dbReference type="NCBI Taxonomy" id="2838451"/>
    <lineage>
        <taxon>Bacteria</taxon>
        <taxon>Pseudomonadati</taxon>
        <taxon>Pseudomonadota</taxon>
        <taxon>Gammaproteobacteria</taxon>
        <taxon>Aeromonadales</taxon>
        <taxon>Succinivibrionaceae</taxon>
        <taxon>Anaerobiospirillum</taxon>
    </lineage>
</organism>
<proteinExistence type="predicted"/>
<keyword evidence="2" id="KW-0288">FMN</keyword>
<dbReference type="SUPFAM" id="SSF52218">
    <property type="entry name" value="Flavoproteins"/>
    <property type="match status" value="1"/>
</dbReference>
<evidence type="ECO:0000313" key="6">
    <source>
        <dbReference type="Proteomes" id="UP000733611"/>
    </source>
</evidence>
<evidence type="ECO:0000313" key="5">
    <source>
        <dbReference type="EMBL" id="MBU3843879.1"/>
    </source>
</evidence>
<feature type="domain" description="Flavodoxin-like" evidence="4">
    <location>
        <begin position="54"/>
        <end position="185"/>
    </location>
</feature>
<gene>
    <name evidence="5" type="ORF">H9847_03270</name>
</gene>
<evidence type="ECO:0000256" key="3">
    <source>
        <dbReference type="SAM" id="SignalP"/>
    </source>
</evidence>
<dbReference type="Proteomes" id="UP000733611">
    <property type="component" value="Unassembled WGS sequence"/>
</dbReference>
<comment type="caution">
    <text evidence="5">The sequence shown here is derived from an EMBL/GenBank/DDBJ whole genome shotgun (WGS) entry which is preliminary data.</text>
</comment>
<keyword evidence="1" id="KW-0285">Flavoprotein</keyword>
<evidence type="ECO:0000256" key="2">
    <source>
        <dbReference type="ARBA" id="ARBA00022643"/>
    </source>
</evidence>
<evidence type="ECO:0000259" key="4">
    <source>
        <dbReference type="Pfam" id="PF12682"/>
    </source>
</evidence>
<dbReference type="GO" id="GO:0010181">
    <property type="term" value="F:FMN binding"/>
    <property type="evidence" value="ECO:0007669"/>
    <property type="project" value="InterPro"/>
</dbReference>
<dbReference type="EMBL" id="JAHLFE010000061">
    <property type="protein sequence ID" value="MBU3843879.1"/>
    <property type="molecule type" value="Genomic_DNA"/>
</dbReference>
<accession>A0A948TFE0</accession>
<dbReference type="PANTHER" id="PTHR39201:SF1">
    <property type="entry name" value="FLAVODOXIN-LIKE DOMAIN-CONTAINING PROTEIN"/>
    <property type="match status" value="1"/>
</dbReference>
<dbReference type="PANTHER" id="PTHR39201">
    <property type="entry name" value="EXPORTED PROTEIN-RELATED"/>
    <property type="match status" value="1"/>
</dbReference>
<name>A0A948TFE0_9GAMM</name>
<protein>
    <recommendedName>
        <fullName evidence="4">Flavodoxin-like domain-containing protein</fullName>
    </recommendedName>
</protein>
<dbReference type="InterPro" id="IPR029039">
    <property type="entry name" value="Flavoprotein-like_sf"/>
</dbReference>
<evidence type="ECO:0000256" key="1">
    <source>
        <dbReference type="ARBA" id="ARBA00022630"/>
    </source>
</evidence>
<feature type="signal peptide" evidence="3">
    <location>
        <begin position="1"/>
        <end position="26"/>
    </location>
</feature>